<name>A0AAE0GFL5_9CHLO</name>
<evidence type="ECO:0000313" key="1">
    <source>
        <dbReference type="EMBL" id="KAK3277304.1"/>
    </source>
</evidence>
<keyword evidence="2" id="KW-1185">Reference proteome</keyword>
<dbReference type="Proteomes" id="UP001190700">
    <property type="component" value="Unassembled WGS sequence"/>
</dbReference>
<reference evidence="1 2" key="1">
    <citation type="journal article" date="2015" name="Genome Biol. Evol.">
        <title>Comparative Genomics of a Bacterivorous Green Alga Reveals Evolutionary Causalities and Consequences of Phago-Mixotrophic Mode of Nutrition.</title>
        <authorList>
            <person name="Burns J.A."/>
            <person name="Paasch A."/>
            <person name="Narechania A."/>
            <person name="Kim E."/>
        </authorList>
    </citation>
    <scope>NUCLEOTIDE SEQUENCE [LARGE SCALE GENOMIC DNA]</scope>
    <source>
        <strain evidence="1 2">PLY_AMNH</strain>
    </source>
</reference>
<comment type="caution">
    <text evidence="1">The sequence shown here is derived from an EMBL/GenBank/DDBJ whole genome shotgun (WGS) entry which is preliminary data.</text>
</comment>
<protein>
    <submittedName>
        <fullName evidence="1">Uncharacterized protein</fullName>
    </submittedName>
</protein>
<dbReference type="EMBL" id="LGRX02006164">
    <property type="protein sequence ID" value="KAK3277304.1"/>
    <property type="molecule type" value="Genomic_DNA"/>
</dbReference>
<organism evidence="1 2">
    <name type="scientific">Cymbomonas tetramitiformis</name>
    <dbReference type="NCBI Taxonomy" id="36881"/>
    <lineage>
        <taxon>Eukaryota</taxon>
        <taxon>Viridiplantae</taxon>
        <taxon>Chlorophyta</taxon>
        <taxon>Pyramimonadophyceae</taxon>
        <taxon>Pyramimonadales</taxon>
        <taxon>Pyramimonadaceae</taxon>
        <taxon>Cymbomonas</taxon>
    </lineage>
</organism>
<sequence length="114" mass="12261">MGRSVGDALGIFARPRRMHGDNTVDNDPFTTPTMSMQGSAVVEEITDAVCGTITDGDPSTGVDIGMACFNLLPKPLRLMCHSPVVDDETAAAAAFDNVLRNTIVEHRHDMGEWT</sequence>
<evidence type="ECO:0000313" key="2">
    <source>
        <dbReference type="Proteomes" id="UP001190700"/>
    </source>
</evidence>
<dbReference type="AlphaFoldDB" id="A0AAE0GFL5"/>
<proteinExistence type="predicted"/>
<accession>A0AAE0GFL5</accession>
<gene>
    <name evidence="1" type="ORF">CYMTET_14677</name>
</gene>